<evidence type="ECO:0000256" key="4">
    <source>
        <dbReference type="ARBA" id="ARBA00022692"/>
    </source>
</evidence>
<dbReference type="Gene3D" id="2.40.170.20">
    <property type="entry name" value="TonB-dependent receptor, beta-barrel domain"/>
    <property type="match status" value="1"/>
</dbReference>
<dbReference type="SUPFAM" id="SSF49464">
    <property type="entry name" value="Carboxypeptidase regulatory domain-like"/>
    <property type="match status" value="1"/>
</dbReference>
<keyword evidence="6 7" id="KW-0998">Cell outer membrane</keyword>
<keyword evidence="5 7" id="KW-0472">Membrane</keyword>
<protein>
    <submittedName>
        <fullName evidence="10">TonB-dependent receptor</fullName>
    </submittedName>
</protein>
<dbReference type="InterPro" id="IPR023997">
    <property type="entry name" value="TonB-dep_OMP_SusC/RagA_CS"/>
</dbReference>
<evidence type="ECO:0000256" key="6">
    <source>
        <dbReference type="ARBA" id="ARBA00023237"/>
    </source>
</evidence>
<feature type="domain" description="TonB-dependent receptor plug" evidence="9">
    <location>
        <begin position="121"/>
        <end position="223"/>
    </location>
</feature>
<feature type="signal peptide" evidence="8">
    <location>
        <begin position="1"/>
        <end position="25"/>
    </location>
</feature>
<comment type="subcellular location">
    <subcellularLocation>
        <location evidence="1 7">Cell outer membrane</location>
        <topology evidence="1 7">Multi-pass membrane protein</topology>
    </subcellularLocation>
</comment>
<dbReference type="Gene3D" id="2.60.40.1120">
    <property type="entry name" value="Carboxypeptidase-like, regulatory domain"/>
    <property type="match status" value="1"/>
</dbReference>
<evidence type="ECO:0000259" key="9">
    <source>
        <dbReference type="Pfam" id="PF07715"/>
    </source>
</evidence>
<dbReference type="Proteomes" id="UP000718012">
    <property type="component" value="Unassembled WGS sequence"/>
</dbReference>
<evidence type="ECO:0000256" key="2">
    <source>
        <dbReference type="ARBA" id="ARBA00022448"/>
    </source>
</evidence>
<evidence type="ECO:0000256" key="1">
    <source>
        <dbReference type="ARBA" id="ARBA00004571"/>
    </source>
</evidence>
<evidence type="ECO:0000256" key="8">
    <source>
        <dbReference type="SAM" id="SignalP"/>
    </source>
</evidence>
<evidence type="ECO:0000313" key="11">
    <source>
        <dbReference type="Proteomes" id="UP000718012"/>
    </source>
</evidence>
<reference evidence="10" key="2">
    <citation type="submission" date="2021-09" db="EMBL/GenBank/DDBJ databases">
        <authorList>
            <person name="Gilroy R."/>
        </authorList>
    </citation>
    <scope>NUCLEOTIDE SEQUENCE</scope>
    <source>
        <strain evidence="10">CHK165-8395</strain>
    </source>
</reference>
<dbReference type="PROSITE" id="PS52016">
    <property type="entry name" value="TONB_DEPENDENT_REC_3"/>
    <property type="match status" value="1"/>
</dbReference>
<dbReference type="Pfam" id="PF07715">
    <property type="entry name" value="Plug"/>
    <property type="match status" value="1"/>
</dbReference>
<name>A0A921FEG0_9BACT</name>
<dbReference type="SUPFAM" id="SSF56935">
    <property type="entry name" value="Porins"/>
    <property type="match status" value="1"/>
</dbReference>
<gene>
    <name evidence="10" type="ORF">K8U81_04030</name>
</gene>
<evidence type="ECO:0000256" key="5">
    <source>
        <dbReference type="ARBA" id="ARBA00023136"/>
    </source>
</evidence>
<proteinExistence type="inferred from homology"/>
<evidence type="ECO:0000313" key="10">
    <source>
        <dbReference type="EMBL" id="HJF07349.1"/>
    </source>
</evidence>
<sequence length="1042" mass="115554">MKDTIVIKSLRLLCLLCLVPLWAFAQKVSITGVVKDAAGESIIGASVIEKGTTNGTITDFDGNFTLQVENDAVLSISFVGYQPQDVPVAGKSMINVILKEDTEVLDEVVVVGYGVQKKKLVTGATVQVKGDDLQKLNTVSALGALQSQSPGVNITQSSGMPGEGYKVNVRGMGTVGSSAPLYVIDGVAGGDINMLNPADIESIDVLKDAASAAIYGARAANGVILVTTKQGKTGKVNISYDGYYGFQKIAKKPELLNAKQYMEIMDRKDGAYDWESLIPVQYEKIMNGTWNGTNWLDEATNDNAPTQNHAFNMVGGNEYSRFSLGLSYTSQEGIIGAPVEPNYNRYTARLNSDHVILKNDEFDIIKLGENMSYSYSERSGIGIGNIYWNDVHNFLTASPLLPVYDNEGNYYDYDDKLADGWSFNNNEANPIASMVYQRGKNLYRNHAFRGNFYVEIQPIKNLKYKTNFGYRFNAVSNRSYTDKFHLASNSENKNDKISQDQGVDMAWTWENTLSYSFKIDDHAADFVIGQSMEKWGIGETISGTNANSLFPGKFDYAYLSNAQGITSGLTTLSGEPQTAGRLASFFGRLNYNYQEKYMFSATVRADGSSNFARGNRWGVFPSFSAGWVMTNEPFMEDVTNWMDFLKIRASWGQNGNSDIANFQYLSTIAFDQSYVFGTDKITQSTGAYADILPNEDISWETSEQLDLGIDARFFNSRLGLAFDYYNKKTKDWLVQAPVPLIYGTGAPYINGGDIENKGFEVALNWNDMIRDFNYGINFNLAYNKNEVTRIANTEGIIHGPSDVLTYGITEIYRAQVGYPIGYFWGYKTAGVFQNEEQVAATEAKLSTAAPGELIFVDTNGDGAITEDDKTMIGDPNPDYRLGFSLNLGYKGWDFSVTTNGAFGQQVVKSYRQYLGEPKQNFTTEIYECWNGEGTSNRLPKLEGMETSDSWKNFSDIFVEDASYLKVQNITLGYDFKKLFPKMALTQARLYFSVLNAFTITGYSGMDPEVGASGNDDYSWASGIDLGFYPSPRTFMFGVNLKF</sequence>
<feature type="chain" id="PRO_5036874493" evidence="8">
    <location>
        <begin position="26"/>
        <end position="1042"/>
    </location>
</feature>
<dbReference type="EMBL" id="DYXD01000087">
    <property type="protein sequence ID" value="HJF07349.1"/>
    <property type="molecule type" value="Genomic_DNA"/>
</dbReference>
<evidence type="ECO:0000256" key="3">
    <source>
        <dbReference type="ARBA" id="ARBA00022452"/>
    </source>
</evidence>
<dbReference type="InterPro" id="IPR008969">
    <property type="entry name" value="CarboxyPept-like_regulatory"/>
</dbReference>
<dbReference type="Gene3D" id="2.170.130.10">
    <property type="entry name" value="TonB-dependent receptor, plug domain"/>
    <property type="match status" value="1"/>
</dbReference>
<reference evidence="10" key="1">
    <citation type="journal article" date="2021" name="PeerJ">
        <title>Extensive microbial diversity within the chicken gut microbiome revealed by metagenomics and culture.</title>
        <authorList>
            <person name="Gilroy R."/>
            <person name="Ravi A."/>
            <person name="Getino M."/>
            <person name="Pursley I."/>
            <person name="Horton D.L."/>
            <person name="Alikhan N.F."/>
            <person name="Baker D."/>
            <person name="Gharbi K."/>
            <person name="Hall N."/>
            <person name="Watson M."/>
            <person name="Adriaenssens E.M."/>
            <person name="Foster-Nyarko E."/>
            <person name="Jarju S."/>
            <person name="Secka A."/>
            <person name="Antonio M."/>
            <person name="Oren A."/>
            <person name="Chaudhuri R.R."/>
            <person name="La Ragione R."/>
            <person name="Hildebrand F."/>
            <person name="Pallen M.J."/>
        </authorList>
    </citation>
    <scope>NUCLEOTIDE SEQUENCE</scope>
    <source>
        <strain evidence="10">CHK165-8395</strain>
    </source>
</reference>
<dbReference type="InterPro" id="IPR036942">
    <property type="entry name" value="Beta-barrel_TonB_sf"/>
</dbReference>
<accession>A0A921FEG0</accession>
<dbReference type="GO" id="GO:0009279">
    <property type="term" value="C:cell outer membrane"/>
    <property type="evidence" value="ECO:0007669"/>
    <property type="project" value="UniProtKB-SubCell"/>
</dbReference>
<comment type="caution">
    <text evidence="10">The sequence shown here is derived from an EMBL/GenBank/DDBJ whole genome shotgun (WGS) entry which is preliminary data.</text>
</comment>
<dbReference type="NCBIfam" id="TIGR04057">
    <property type="entry name" value="SusC_RagA_signa"/>
    <property type="match status" value="1"/>
</dbReference>
<keyword evidence="4 7" id="KW-0812">Transmembrane</keyword>
<dbReference type="AlphaFoldDB" id="A0A921FEG0"/>
<dbReference type="InterPro" id="IPR023996">
    <property type="entry name" value="TonB-dep_OMP_SusC/RagA"/>
</dbReference>
<keyword evidence="2 7" id="KW-0813">Transport</keyword>
<dbReference type="Pfam" id="PF13715">
    <property type="entry name" value="CarbopepD_reg_2"/>
    <property type="match status" value="1"/>
</dbReference>
<dbReference type="InterPro" id="IPR037066">
    <property type="entry name" value="Plug_dom_sf"/>
</dbReference>
<organism evidence="10 11">
    <name type="scientific">Phocaeicola coprocola</name>
    <dbReference type="NCBI Taxonomy" id="310298"/>
    <lineage>
        <taxon>Bacteria</taxon>
        <taxon>Pseudomonadati</taxon>
        <taxon>Bacteroidota</taxon>
        <taxon>Bacteroidia</taxon>
        <taxon>Bacteroidales</taxon>
        <taxon>Bacteroidaceae</taxon>
        <taxon>Phocaeicola</taxon>
    </lineage>
</organism>
<dbReference type="InterPro" id="IPR012910">
    <property type="entry name" value="Plug_dom"/>
</dbReference>
<evidence type="ECO:0000256" key="7">
    <source>
        <dbReference type="PROSITE-ProRule" id="PRU01360"/>
    </source>
</evidence>
<keyword evidence="3 7" id="KW-1134">Transmembrane beta strand</keyword>
<comment type="similarity">
    <text evidence="7">Belongs to the TonB-dependent receptor family.</text>
</comment>
<dbReference type="RefSeq" id="WP_022125148.1">
    <property type="nucleotide sequence ID" value="NZ_CALUHW010000046.1"/>
</dbReference>
<dbReference type="InterPro" id="IPR039426">
    <property type="entry name" value="TonB-dep_rcpt-like"/>
</dbReference>
<dbReference type="FunFam" id="2.60.40.1120:FF:000003">
    <property type="entry name" value="Outer membrane protein Omp121"/>
    <property type="match status" value="1"/>
</dbReference>
<dbReference type="NCBIfam" id="TIGR04056">
    <property type="entry name" value="OMP_RagA_SusC"/>
    <property type="match status" value="1"/>
</dbReference>
<keyword evidence="10" id="KW-0675">Receptor</keyword>
<keyword evidence="8" id="KW-0732">Signal</keyword>